<organism evidence="1 2">
    <name type="scientific">Rangifer tarandus platyrhynchus</name>
    <name type="common">Svalbard reindeer</name>
    <dbReference type="NCBI Taxonomy" id="3082113"/>
    <lineage>
        <taxon>Eukaryota</taxon>
        <taxon>Metazoa</taxon>
        <taxon>Chordata</taxon>
        <taxon>Craniata</taxon>
        <taxon>Vertebrata</taxon>
        <taxon>Euteleostomi</taxon>
        <taxon>Mammalia</taxon>
        <taxon>Eutheria</taxon>
        <taxon>Laurasiatheria</taxon>
        <taxon>Artiodactyla</taxon>
        <taxon>Ruminantia</taxon>
        <taxon>Pecora</taxon>
        <taxon>Cervidae</taxon>
        <taxon>Odocoileinae</taxon>
        <taxon>Rangifer</taxon>
    </lineage>
</organism>
<accession>A0ACB1KEN4</accession>
<dbReference type="EMBL" id="CATOBB020000399">
    <property type="protein sequence ID" value="CAM9146957.1"/>
    <property type="molecule type" value="Genomic_DNA"/>
</dbReference>
<comment type="caution">
    <text evidence="1">The sequence shown here is derived from an EMBL/GenBank/DDBJ whole genome shotgun (WGS) entry which is preliminary data.</text>
</comment>
<protein>
    <submittedName>
        <fullName evidence="1">Uncharacterized protein</fullName>
    </submittedName>
</protein>
<evidence type="ECO:0000313" key="2">
    <source>
        <dbReference type="Proteomes" id="UP001162501"/>
    </source>
</evidence>
<dbReference type="Proteomes" id="UP001162501">
    <property type="component" value="Unassembled WGS sequence"/>
</dbReference>
<sequence length="129" mass="14428">MSFSSYAEADNARYLLTRLTQLRWPVRRELYVRGRMYVNCARDDEEQNLVALQYHGQIFYGTFQVVRPGCEQLACCRPHSADPPVASRGLCGVTDGGSPSRDRLPARRVPPLALDLSASAGRRSSAARR</sequence>
<proteinExistence type="predicted"/>
<gene>
    <name evidence="1" type="ORF">MRATA1EN22A_LOCUS29046</name>
</gene>
<reference evidence="1" key="1">
    <citation type="submission" date="2025-03" db="EMBL/GenBank/DDBJ databases">
        <authorList>
            <consortium name="ELIXIR-Norway"/>
            <consortium name="Elixir Norway"/>
        </authorList>
    </citation>
    <scope>NUCLEOTIDE SEQUENCE</scope>
</reference>
<evidence type="ECO:0000313" key="1">
    <source>
        <dbReference type="EMBL" id="CAM9146957.1"/>
    </source>
</evidence>
<name>A0ACB1KEN4_RANTA</name>